<dbReference type="InterPro" id="IPR017938">
    <property type="entry name" value="Riboflavin_synthase-like_b-brl"/>
</dbReference>
<dbReference type="Proteomes" id="UP000183815">
    <property type="component" value="Unassembled WGS sequence"/>
</dbReference>
<keyword evidence="7" id="KW-0560">Oxidoreductase</keyword>
<dbReference type="SUPFAM" id="SSF63380">
    <property type="entry name" value="Riboflavin synthase domain-like"/>
    <property type="match status" value="1"/>
</dbReference>
<evidence type="ECO:0000256" key="4">
    <source>
        <dbReference type="ARBA" id="ARBA00022643"/>
    </source>
</evidence>
<accession>A0A1J5TBS5</accession>
<dbReference type="Gene3D" id="2.40.30.10">
    <property type="entry name" value="Translation factors"/>
    <property type="match status" value="1"/>
</dbReference>
<comment type="caution">
    <text evidence="9">The sequence shown here is derived from an EMBL/GenBank/DDBJ whole genome shotgun (WGS) entry which is preliminary data.</text>
</comment>
<keyword evidence="6" id="KW-0521">NADP</keyword>
<dbReference type="Pfam" id="PF00667">
    <property type="entry name" value="FAD_binding_1"/>
    <property type="match status" value="1"/>
</dbReference>
<dbReference type="Pfam" id="PF00175">
    <property type="entry name" value="NAD_binding_1"/>
    <property type="match status" value="1"/>
</dbReference>
<dbReference type="GO" id="GO:0005829">
    <property type="term" value="C:cytosol"/>
    <property type="evidence" value="ECO:0007669"/>
    <property type="project" value="TreeGrafter"/>
</dbReference>
<evidence type="ECO:0000259" key="8">
    <source>
        <dbReference type="PROSITE" id="PS51384"/>
    </source>
</evidence>
<keyword evidence="4" id="KW-0288">FMN</keyword>
<dbReference type="PRINTS" id="PR00371">
    <property type="entry name" value="FPNCR"/>
</dbReference>
<organism evidence="9 10">
    <name type="scientific">Marine Group III euryarchaeote CG-Bathy1</name>
    <dbReference type="NCBI Taxonomy" id="1889001"/>
    <lineage>
        <taxon>Archaea</taxon>
        <taxon>Methanobacteriati</taxon>
        <taxon>Thermoplasmatota</taxon>
        <taxon>Thermoplasmata</taxon>
        <taxon>Candidatus Thermoprofundales</taxon>
    </lineage>
</organism>
<dbReference type="AlphaFoldDB" id="A0A1J5TBS5"/>
<proteinExistence type="predicted"/>
<dbReference type="InterPro" id="IPR023173">
    <property type="entry name" value="NADPH_Cyt_P450_Rdtase_alpha"/>
</dbReference>
<dbReference type="GO" id="GO:0016491">
    <property type="term" value="F:oxidoreductase activity"/>
    <property type="evidence" value="ECO:0007669"/>
    <property type="project" value="UniProtKB-KW"/>
</dbReference>
<dbReference type="InterPro" id="IPR003097">
    <property type="entry name" value="CysJ-like_FAD-binding"/>
</dbReference>
<protein>
    <recommendedName>
        <fullName evidence="8">FAD-binding FR-type domain-containing protein</fullName>
    </recommendedName>
</protein>
<sequence>MTKHDRKNPFLSKIKEEYCISENSGKETNHYVFDIERSGLRYKPGDSLGVFPENDPELISLTINKLGFYGNEDVEVKGVGKIELRDALKTELTIHRAGRKFVVAVVGKLPEGDEKNKLNELLEDRDKLEEYLNVRDCVDIINENPDVVFEAQEFVDTLQNITPRLYSISSSPKVHGDEVHTTIAVVRYENFERKRSGLTTGYLADRMQVKETEIPVYIQATKEFILPKDGSKDVIMVGPGTGIAPFRAFIEERERTHSTGKNWLFFGDWYEESTFFYKDEWKEFMKRGSLNKLTTAFSRDQKKKVYVQHRIEQHSKEIWKWIKKGAYFYVCGDKEYMAKDVHETLIKIVEKEGKMNREKAEEYVNKTLMKEEKRYLRDVY</sequence>
<evidence type="ECO:0000256" key="1">
    <source>
        <dbReference type="ARBA" id="ARBA00001917"/>
    </source>
</evidence>
<dbReference type="InterPro" id="IPR017927">
    <property type="entry name" value="FAD-bd_FR_type"/>
</dbReference>
<dbReference type="PANTHER" id="PTHR19384">
    <property type="entry name" value="NITRIC OXIDE SYNTHASE-RELATED"/>
    <property type="match status" value="1"/>
</dbReference>
<feature type="domain" description="FAD-binding FR-type" evidence="8">
    <location>
        <begin position="7"/>
        <end position="227"/>
    </location>
</feature>
<evidence type="ECO:0000313" key="9">
    <source>
        <dbReference type="EMBL" id="OIR13672.1"/>
    </source>
</evidence>
<dbReference type="GO" id="GO:0050660">
    <property type="term" value="F:flavin adenine dinucleotide binding"/>
    <property type="evidence" value="ECO:0007669"/>
    <property type="project" value="TreeGrafter"/>
</dbReference>
<evidence type="ECO:0000256" key="7">
    <source>
        <dbReference type="ARBA" id="ARBA00023002"/>
    </source>
</evidence>
<evidence type="ECO:0000256" key="5">
    <source>
        <dbReference type="ARBA" id="ARBA00022827"/>
    </source>
</evidence>
<reference evidence="9 10" key="1">
    <citation type="submission" date="2016-08" db="EMBL/GenBank/DDBJ databases">
        <title>New Insights into Marine Group III Euryarchaeota, from dark to light.</title>
        <authorList>
            <person name="Haro-Moreno J.M."/>
            <person name="Rodriguez-Valera F."/>
            <person name="Lopez-Garcia P."/>
            <person name="Moreira D."/>
            <person name="Martin-Cuadrado A.B."/>
        </authorList>
    </citation>
    <scope>NUCLEOTIDE SEQUENCE [LARGE SCALE GENOMIC DNA]</scope>
    <source>
        <strain evidence="9">CG-Bathy1</strain>
    </source>
</reference>
<evidence type="ECO:0000313" key="10">
    <source>
        <dbReference type="Proteomes" id="UP000183815"/>
    </source>
</evidence>
<gene>
    <name evidence="9" type="ORF">BEU04_03675</name>
</gene>
<keyword evidence="3" id="KW-0285">Flavoprotein</keyword>
<dbReference type="PANTHER" id="PTHR19384:SF128">
    <property type="entry name" value="NADPH OXIDOREDUCTASE A"/>
    <property type="match status" value="1"/>
</dbReference>
<evidence type="ECO:0000256" key="3">
    <source>
        <dbReference type="ARBA" id="ARBA00022630"/>
    </source>
</evidence>
<dbReference type="EMBL" id="MIYU01000022">
    <property type="protein sequence ID" value="OIR13672.1"/>
    <property type="molecule type" value="Genomic_DNA"/>
</dbReference>
<evidence type="ECO:0000256" key="2">
    <source>
        <dbReference type="ARBA" id="ARBA00001974"/>
    </source>
</evidence>
<keyword evidence="5" id="KW-0274">FAD</keyword>
<dbReference type="Gene3D" id="1.20.990.10">
    <property type="entry name" value="NADPH-cytochrome p450 Reductase, Chain A, domain 3"/>
    <property type="match status" value="1"/>
</dbReference>
<dbReference type="InterPro" id="IPR001709">
    <property type="entry name" value="Flavoprot_Pyr_Nucl_cyt_Rdtase"/>
</dbReference>
<dbReference type="Gene3D" id="3.40.50.80">
    <property type="entry name" value="Nucleotide-binding domain of ferredoxin-NADP reductase (FNR) module"/>
    <property type="match status" value="1"/>
</dbReference>
<dbReference type="InterPro" id="IPR039261">
    <property type="entry name" value="FNR_nucleotide-bd"/>
</dbReference>
<dbReference type="SUPFAM" id="SSF52343">
    <property type="entry name" value="Ferredoxin reductase-like, C-terminal NADP-linked domain"/>
    <property type="match status" value="1"/>
</dbReference>
<comment type="cofactor">
    <cofactor evidence="1">
        <name>FMN</name>
        <dbReference type="ChEBI" id="CHEBI:58210"/>
    </cofactor>
</comment>
<dbReference type="InterPro" id="IPR001433">
    <property type="entry name" value="OxRdtase_FAD/NAD-bd"/>
</dbReference>
<comment type="cofactor">
    <cofactor evidence="2">
        <name>FAD</name>
        <dbReference type="ChEBI" id="CHEBI:57692"/>
    </cofactor>
</comment>
<evidence type="ECO:0000256" key="6">
    <source>
        <dbReference type="ARBA" id="ARBA00022857"/>
    </source>
</evidence>
<name>A0A1J5TBS5_9ARCH</name>
<dbReference type="FunFam" id="3.40.50.80:FF:000001">
    <property type="entry name" value="NADPH--cytochrome P450 reductase 1"/>
    <property type="match status" value="1"/>
</dbReference>
<dbReference type="PROSITE" id="PS51384">
    <property type="entry name" value="FAD_FR"/>
    <property type="match status" value="1"/>
</dbReference>
<dbReference type="GO" id="GO:0010181">
    <property type="term" value="F:FMN binding"/>
    <property type="evidence" value="ECO:0007669"/>
    <property type="project" value="TreeGrafter"/>
</dbReference>
<dbReference type="CDD" id="cd06199">
    <property type="entry name" value="SiR"/>
    <property type="match status" value="1"/>
</dbReference>